<dbReference type="PANTHER" id="PTHR46208">
    <property type="entry name" value="MITOCHONDRIAL IMPORT RECEPTOR SUBUNIT TOM70"/>
    <property type="match status" value="1"/>
</dbReference>
<evidence type="ECO:0000256" key="2">
    <source>
        <dbReference type="ARBA" id="ARBA00022692"/>
    </source>
</evidence>
<dbReference type="PROSITE" id="PS50005">
    <property type="entry name" value="TPR"/>
    <property type="match status" value="2"/>
</dbReference>
<reference evidence="9 10" key="1">
    <citation type="submission" date="2019-04" db="EMBL/GenBank/DDBJ databases">
        <title>Lampropedia sp YIM MLB12 draf genome.</title>
        <authorList>
            <person name="Wang Y.-X."/>
        </authorList>
    </citation>
    <scope>NUCLEOTIDE SEQUENCE [LARGE SCALE GENOMIC DNA]</scope>
    <source>
        <strain evidence="9 10">YIM MLB12</strain>
    </source>
</reference>
<dbReference type="Proteomes" id="UP000306236">
    <property type="component" value="Unassembled WGS sequence"/>
</dbReference>
<keyword evidence="5" id="KW-1133">Transmembrane helix</keyword>
<comment type="caution">
    <text evidence="9">The sequence shown here is derived from an EMBL/GenBank/DDBJ whole genome shotgun (WGS) entry which is preliminary data.</text>
</comment>
<keyword evidence="4 8" id="KW-0802">TPR repeat</keyword>
<accession>A0A4S5C0Z8</accession>
<feature type="repeat" description="TPR" evidence="8">
    <location>
        <begin position="60"/>
        <end position="93"/>
    </location>
</feature>
<dbReference type="GO" id="GO:0016020">
    <property type="term" value="C:membrane"/>
    <property type="evidence" value="ECO:0007669"/>
    <property type="project" value="UniProtKB-SubCell"/>
</dbReference>
<name>A0A4S5C0Z8_9BURK</name>
<evidence type="ECO:0000256" key="7">
    <source>
        <dbReference type="ARBA" id="ARBA00038030"/>
    </source>
</evidence>
<dbReference type="OrthoDB" id="9814042at2"/>
<dbReference type="Pfam" id="PF13432">
    <property type="entry name" value="TPR_16"/>
    <property type="match status" value="1"/>
</dbReference>
<feature type="repeat" description="TPR" evidence="8">
    <location>
        <begin position="164"/>
        <end position="197"/>
    </location>
</feature>
<evidence type="ECO:0000313" key="9">
    <source>
        <dbReference type="EMBL" id="THJ36118.1"/>
    </source>
</evidence>
<comment type="similarity">
    <text evidence="7">Belongs to the Tom70 family.</text>
</comment>
<dbReference type="GO" id="GO:0030150">
    <property type="term" value="P:protein import into mitochondrial matrix"/>
    <property type="evidence" value="ECO:0007669"/>
    <property type="project" value="TreeGrafter"/>
</dbReference>
<evidence type="ECO:0000256" key="5">
    <source>
        <dbReference type="ARBA" id="ARBA00022989"/>
    </source>
</evidence>
<dbReference type="Pfam" id="PF14559">
    <property type="entry name" value="TPR_19"/>
    <property type="match status" value="1"/>
</dbReference>
<dbReference type="AlphaFoldDB" id="A0A4S5C0Z8"/>
<dbReference type="PROSITE" id="PS51257">
    <property type="entry name" value="PROKAR_LIPOPROTEIN"/>
    <property type="match status" value="1"/>
</dbReference>
<dbReference type="RefSeq" id="WP_136405024.1">
    <property type="nucleotide sequence ID" value="NZ_JARXRQ010000001.1"/>
</dbReference>
<dbReference type="SMART" id="SM00028">
    <property type="entry name" value="TPR"/>
    <property type="match status" value="4"/>
</dbReference>
<evidence type="ECO:0000256" key="6">
    <source>
        <dbReference type="ARBA" id="ARBA00023136"/>
    </source>
</evidence>
<evidence type="ECO:0000256" key="1">
    <source>
        <dbReference type="ARBA" id="ARBA00004167"/>
    </source>
</evidence>
<keyword evidence="3" id="KW-0677">Repeat</keyword>
<dbReference type="GO" id="GO:0008320">
    <property type="term" value="F:protein transmembrane transporter activity"/>
    <property type="evidence" value="ECO:0007669"/>
    <property type="project" value="TreeGrafter"/>
</dbReference>
<dbReference type="SUPFAM" id="SSF48452">
    <property type="entry name" value="TPR-like"/>
    <property type="match status" value="1"/>
</dbReference>
<organism evidence="9 10">
    <name type="scientific">Lampropedia aestuarii</name>
    <dbReference type="NCBI Taxonomy" id="2562762"/>
    <lineage>
        <taxon>Bacteria</taxon>
        <taxon>Pseudomonadati</taxon>
        <taxon>Pseudomonadota</taxon>
        <taxon>Betaproteobacteria</taxon>
        <taxon>Burkholderiales</taxon>
        <taxon>Comamonadaceae</taxon>
        <taxon>Lampropedia</taxon>
    </lineage>
</organism>
<sequence>MRRVFSRVSHYAGARQGLAVTGVALLLMALSGCVTSTTTTSTAFGGGATTNPSTDREQAAQTRLELAAEYMRIGNIPVALEEVNTALNLNPGMIEAFVVRGMIYSQQGDYASAEADYAKVMRQRGSDPDVLHNYGWILCQQGRHSEGVAYFDKVLATPGYTSSARTWMTKGLCLQAAGDVREAKAALTKAVEYDPQNPIASYNLANMLYKGGQVADAQLYVRRLNNSPYHNAETLWLGIKIENAMGNQLGVRELGEVLVRRFPQSRELVLYERKAFYE</sequence>
<evidence type="ECO:0000256" key="4">
    <source>
        <dbReference type="ARBA" id="ARBA00022803"/>
    </source>
</evidence>
<evidence type="ECO:0000313" key="10">
    <source>
        <dbReference type="Proteomes" id="UP000306236"/>
    </source>
</evidence>
<keyword evidence="10" id="KW-1185">Reference proteome</keyword>
<evidence type="ECO:0000256" key="8">
    <source>
        <dbReference type="PROSITE-ProRule" id="PRU00339"/>
    </source>
</evidence>
<dbReference type="InterPro" id="IPR013360">
    <property type="entry name" value="Pilus_4_PilW"/>
</dbReference>
<protein>
    <submittedName>
        <fullName evidence="9">Type IV pilus biogenesis/stability protein PilW</fullName>
    </submittedName>
</protein>
<dbReference type="NCBIfam" id="TIGR02521">
    <property type="entry name" value="type_IV_pilW"/>
    <property type="match status" value="1"/>
</dbReference>
<evidence type="ECO:0000256" key="3">
    <source>
        <dbReference type="ARBA" id="ARBA00022737"/>
    </source>
</evidence>
<proteinExistence type="inferred from homology"/>
<dbReference type="EMBL" id="SSWX01000002">
    <property type="protein sequence ID" value="THJ36118.1"/>
    <property type="molecule type" value="Genomic_DNA"/>
</dbReference>
<dbReference type="InterPro" id="IPR019734">
    <property type="entry name" value="TPR_rpt"/>
</dbReference>
<keyword evidence="2" id="KW-0812">Transmembrane</keyword>
<gene>
    <name evidence="9" type="primary">pilW</name>
    <name evidence="9" type="ORF">E8K88_02295</name>
</gene>
<keyword evidence="6" id="KW-0472">Membrane</keyword>
<dbReference type="GO" id="GO:0030943">
    <property type="term" value="F:mitochondrion targeting sequence binding"/>
    <property type="evidence" value="ECO:0007669"/>
    <property type="project" value="TreeGrafter"/>
</dbReference>
<dbReference type="Gene3D" id="1.25.40.10">
    <property type="entry name" value="Tetratricopeptide repeat domain"/>
    <property type="match status" value="1"/>
</dbReference>
<dbReference type="InterPro" id="IPR011990">
    <property type="entry name" value="TPR-like_helical_dom_sf"/>
</dbReference>
<dbReference type="PANTHER" id="PTHR46208:SF1">
    <property type="entry name" value="MITOCHONDRIAL IMPORT RECEPTOR SUBUNIT TOM70"/>
    <property type="match status" value="1"/>
</dbReference>
<comment type="subcellular location">
    <subcellularLocation>
        <location evidence="1">Membrane</location>
        <topology evidence="1">Single-pass membrane protein</topology>
    </subcellularLocation>
</comment>